<evidence type="ECO:0000313" key="8">
    <source>
        <dbReference type="Proteomes" id="UP000694941"/>
    </source>
</evidence>
<dbReference type="SUPFAM" id="SSF53659">
    <property type="entry name" value="Isocitrate/Isopropylmalate dehydrogenase-like"/>
    <property type="match status" value="1"/>
</dbReference>
<dbReference type="PANTHER" id="PTHR11835:SF34">
    <property type="entry name" value="ISOCITRATE DEHYDROGENASE [NAD] SUBUNIT ALPHA, MITOCHONDRIAL"/>
    <property type="match status" value="1"/>
</dbReference>
<accession>A0ABM1C338</accession>
<dbReference type="Gene3D" id="3.40.718.10">
    <property type="entry name" value="Isopropylmalate Dehydrogenase"/>
    <property type="match status" value="1"/>
</dbReference>
<proteinExistence type="inferred from homology"/>
<evidence type="ECO:0000256" key="6">
    <source>
        <dbReference type="ARBA" id="ARBA00042862"/>
    </source>
</evidence>
<dbReference type="InterPro" id="IPR024084">
    <property type="entry name" value="IsoPropMal-DH-like_dom"/>
</dbReference>
<evidence type="ECO:0000256" key="3">
    <source>
        <dbReference type="ARBA" id="ARBA00022532"/>
    </source>
</evidence>
<evidence type="ECO:0000256" key="2">
    <source>
        <dbReference type="ARBA" id="ARBA00013012"/>
    </source>
</evidence>
<feature type="domain" description="Isopropylmalate dehydrogenase-like" evidence="7">
    <location>
        <begin position="31"/>
        <end position="117"/>
    </location>
</feature>
<gene>
    <name evidence="9" type="primary">LOC106477297</name>
</gene>
<dbReference type="PANTHER" id="PTHR11835">
    <property type="entry name" value="DECARBOXYLATING DEHYDROGENASES-ISOCITRATE, ISOPROPYLMALATE, TARTRATE"/>
    <property type="match status" value="1"/>
</dbReference>
<evidence type="ECO:0000256" key="5">
    <source>
        <dbReference type="ARBA" id="ARBA00042642"/>
    </source>
</evidence>
<evidence type="ECO:0000256" key="1">
    <source>
        <dbReference type="ARBA" id="ARBA00007769"/>
    </source>
</evidence>
<protein>
    <recommendedName>
        <fullName evidence="2">isocitrate dehydrogenase (NAD(+))</fullName>
        <ecNumber evidence="2">1.1.1.41</ecNumber>
    </recommendedName>
    <alternativeName>
        <fullName evidence="6">Isocitric dehydrogenase subunit alpha</fullName>
    </alternativeName>
    <alternativeName>
        <fullName evidence="5">NAD(+)-specific ICDH subunit alpha</fullName>
    </alternativeName>
</protein>
<evidence type="ECO:0000313" key="9">
    <source>
        <dbReference type="RefSeq" id="XP_013793338.2"/>
    </source>
</evidence>
<dbReference type="Proteomes" id="UP000694941">
    <property type="component" value="Unplaced"/>
</dbReference>
<dbReference type="EC" id="1.1.1.41" evidence="2"/>
<keyword evidence="8" id="KW-1185">Reference proteome</keyword>
<comment type="similarity">
    <text evidence="1">Belongs to the isocitrate and isopropylmalate dehydrogenases family.</text>
</comment>
<dbReference type="Pfam" id="PF00180">
    <property type="entry name" value="Iso_dh"/>
    <property type="match status" value="1"/>
</dbReference>
<evidence type="ECO:0000259" key="7">
    <source>
        <dbReference type="Pfam" id="PF00180"/>
    </source>
</evidence>
<organism evidence="8 9">
    <name type="scientific">Limulus polyphemus</name>
    <name type="common">Atlantic horseshoe crab</name>
    <dbReference type="NCBI Taxonomy" id="6850"/>
    <lineage>
        <taxon>Eukaryota</taxon>
        <taxon>Metazoa</taxon>
        <taxon>Ecdysozoa</taxon>
        <taxon>Arthropoda</taxon>
        <taxon>Chelicerata</taxon>
        <taxon>Merostomata</taxon>
        <taxon>Xiphosura</taxon>
        <taxon>Limulidae</taxon>
        <taxon>Limulus</taxon>
    </lineage>
</organism>
<dbReference type="GeneID" id="106477297"/>
<dbReference type="RefSeq" id="XP_013793338.2">
    <property type="nucleotide sequence ID" value="XM_013937884.2"/>
</dbReference>
<keyword evidence="4" id="KW-0560">Oxidoreductase</keyword>
<keyword evidence="3" id="KW-0816">Tricarboxylic acid cycle</keyword>
<evidence type="ECO:0000256" key="4">
    <source>
        <dbReference type="ARBA" id="ARBA00023002"/>
    </source>
</evidence>
<sequence>MASVRNLVSLVRKGQSAVLNSVRRYSSDVRTVTLIPGDGIGPEISEAVQQIFTAAEVPIKWEKVDVTPVKGPDGKFGIPQKAINSVHTNKVGLKGPLATPIGKGHRSLNLALRQYVEV</sequence>
<name>A0ABM1C338_LIMPO</name>
<reference evidence="9" key="1">
    <citation type="submission" date="2025-08" db="UniProtKB">
        <authorList>
            <consortium name="RefSeq"/>
        </authorList>
    </citation>
    <scope>IDENTIFICATION</scope>
    <source>
        <tissue evidence="9">Muscle</tissue>
    </source>
</reference>